<dbReference type="PIRSF" id="PIRSF031804">
    <property type="entry name" value="UCP031804"/>
    <property type="match status" value="1"/>
</dbReference>
<dbReference type="Proteomes" id="UP001597375">
    <property type="component" value="Unassembled WGS sequence"/>
</dbReference>
<proteinExistence type="predicted"/>
<dbReference type="RefSeq" id="WP_386821133.1">
    <property type="nucleotide sequence ID" value="NZ_JBHUIT010000031.1"/>
</dbReference>
<dbReference type="EMBL" id="JBHUIT010000031">
    <property type="protein sequence ID" value="MFD2257774.1"/>
    <property type="molecule type" value="Genomic_DNA"/>
</dbReference>
<accession>A0ABW5DCW6</accession>
<feature type="domain" description="DUF1232" evidence="5">
    <location>
        <begin position="59"/>
        <end position="94"/>
    </location>
</feature>
<evidence type="ECO:0000313" key="6">
    <source>
        <dbReference type="EMBL" id="MFD2257774.1"/>
    </source>
</evidence>
<protein>
    <submittedName>
        <fullName evidence="6">YkvA family protein</fullName>
    </submittedName>
</protein>
<dbReference type="InterPro" id="IPR010652">
    <property type="entry name" value="DUF1232"/>
</dbReference>
<name>A0ABW5DCW6_9BACT</name>
<evidence type="ECO:0000256" key="1">
    <source>
        <dbReference type="ARBA" id="ARBA00004127"/>
    </source>
</evidence>
<evidence type="ECO:0000256" key="3">
    <source>
        <dbReference type="ARBA" id="ARBA00022989"/>
    </source>
</evidence>
<evidence type="ECO:0000313" key="7">
    <source>
        <dbReference type="Proteomes" id="UP001597375"/>
    </source>
</evidence>
<sequence length="136" mass="14756">MKFPKINKAAIKTHMPEAFSVSGFWLVIRKLSKKGGRKIMASALTLYYCMRDPETPAWAKSVILGALGYLIFPMDFIPDAILGAGFTDDWSVILGAMAAVVTHIKDTHKQQASELTDKILGGGDGDISVESPISVE</sequence>
<keyword evidence="3" id="KW-1133">Transmembrane helix</keyword>
<dbReference type="InterPro" id="IPR016983">
    <property type="entry name" value="UCP031804"/>
</dbReference>
<reference evidence="7" key="1">
    <citation type="journal article" date="2019" name="Int. J. Syst. Evol. Microbiol.">
        <title>The Global Catalogue of Microorganisms (GCM) 10K type strain sequencing project: providing services to taxonomists for standard genome sequencing and annotation.</title>
        <authorList>
            <consortium name="The Broad Institute Genomics Platform"/>
            <consortium name="The Broad Institute Genome Sequencing Center for Infectious Disease"/>
            <person name="Wu L."/>
            <person name="Ma J."/>
        </authorList>
    </citation>
    <scope>NUCLEOTIDE SEQUENCE [LARGE SCALE GENOMIC DNA]</scope>
    <source>
        <strain evidence="7">CGMCC 4.7106</strain>
    </source>
</reference>
<keyword evidence="7" id="KW-1185">Reference proteome</keyword>
<evidence type="ECO:0000256" key="4">
    <source>
        <dbReference type="ARBA" id="ARBA00023136"/>
    </source>
</evidence>
<evidence type="ECO:0000256" key="2">
    <source>
        <dbReference type="ARBA" id="ARBA00022692"/>
    </source>
</evidence>
<comment type="subcellular location">
    <subcellularLocation>
        <location evidence="1">Endomembrane system</location>
        <topology evidence="1">Multi-pass membrane protein</topology>
    </subcellularLocation>
</comment>
<evidence type="ECO:0000259" key="5">
    <source>
        <dbReference type="Pfam" id="PF06803"/>
    </source>
</evidence>
<keyword evidence="2" id="KW-0812">Transmembrane</keyword>
<gene>
    <name evidence="6" type="ORF">ACFSSA_13920</name>
</gene>
<organism evidence="6 7">
    <name type="scientific">Luteolibacter algae</name>
    <dbReference type="NCBI Taxonomy" id="454151"/>
    <lineage>
        <taxon>Bacteria</taxon>
        <taxon>Pseudomonadati</taxon>
        <taxon>Verrucomicrobiota</taxon>
        <taxon>Verrucomicrobiia</taxon>
        <taxon>Verrucomicrobiales</taxon>
        <taxon>Verrucomicrobiaceae</taxon>
        <taxon>Luteolibacter</taxon>
    </lineage>
</organism>
<dbReference type="Pfam" id="PF06803">
    <property type="entry name" value="DUF1232"/>
    <property type="match status" value="1"/>
</dbReference>
<comment type="caution">
    <text evidence="6">The sequence shown here is derived from an EMBL/GenBank/DDBJ whole genome shotgun (WGS) entry which is preliminary data.</text>
</comment>
<keyword evidence="4" id="KW-0472">Membrane</keyword>